<protein>
    <recommendedName>
        <fullName evidence="1">SGNH hydrolase-type esterase domain-containing protein</fullName>
    </recommendedName>
</protein>
<dbReference type="RefSeq" id="WP_210856697.1">
    <property type="nucleotide sequence ID" value="NZ_JAGQDD010000022.1"/>
</dbReference>
<gene>
    <name evidence="2" type="ORF">KAK03_21205</name>
</gene>
<evidence type="ECO:0000259" key="1">
    <source>
        <dbReference type="Pfam" id="PF13472"/>
    </source>
</evidence>
<dbReference type="AlphaFoldDB" id="A0A940YGN4"/>
<name>A0A940YGN4_9BURK</name>
<sequence length="260" mass="28220">MGTVYWGAHGAVAANAAPIALMLGDSWFWYPIDNLAIEIQAGFENNDFVVIGKNGAEAAEWTTKLRKDIDFAFKMYGASVQALMLSGGGNDIAGTADFLRILADDCSKATTVQDCYRLGQPEAIMASIIGAYRAVILSFRAYNANATVFCHNYDHAWPTGKGLFGPADWLKVPMEKAKVPKALRRDVFKDLVARLRAAQLLLAKEKGLGPVVAIASAGTMPEDDGSKDQWWANELHPTPKGFKLLAKKAFIPALKKVVTL</sequence>
<dbReference type="Pfam" id="PF13472">
    <property type="entry name" value="Lipase_GDSL_2"/>
    <property type="match status" value="1"/>
</dbReference>
<accession>A0A940YGN4</accession>
<dbReference type="EMBL" id="JAGQDD010000022">
    <property type="protein sequence ID" value="MBQ0932996.1"/>
    <property type="molecule type" value="Genomic_DNA"/>
</dbReference>
<dbReference type="SUPFAM" id="SSF52266">
    <property type="entry name" value="SGNH hydrolase"/>
    <property type="match status" value="1"/>
</dbReference>
<comment type="caution">
    <text evidence="2">The sequence shown here is derived from an EMBL/GenBank/DDBJ whole genome shotgun (WGS) entry which is preliminary data.</text>
</comment>
<feature type="domain" description="SGNH hydrolase-type esterase" evidence="1">
    <location>
        <begin position="40"/>
        <end position="243"/>
    </location>
</feature>
<dbReference type="InterPro" id="IPR036514">
    <property type="entry name" value="SGNH_hydro_sf"/>
</dbReference>
<dbReference type="Proteomes" id="UP000676246">
    <property type="component" value="Unassembled WGS sequence"/>
</dbReference>
<dbReference type="Gene3D" id="3.40.50.1110">
    <property type="entry name" value="SGNH hydrolase"/>
    <property type="match status" value="1"/>
</dbReference>
<keyword evidence="3" id="KW-1185">Reference proteome</keyword>
<reference evidence="2 3" key="1">
    <citation type="submission" date="2021-04" db="EMBL/GenBank/DDBJ databases">
        <title>The genome sequence of Ideonella sp. 3Y2.</title>
        <authorList>
            <person name="Liu Y."/>
        </authorList>
    </citation>
    <scope>NUCLEOTIDE SEQUENCE [LARGE SCALE GENOMIC DNA]</scope>
    <source>
        <strain evidence="2 3">3Y2</strain>
    </source>
</reference>
<evidence type="ECO:0000313" key="3">
    <source>
        <dbReference type="Proteomes" id="UP000676246"/>
    </source>
</evidence>
<evidence type="ECO:0000313" key="2">
    <source>
        <dbReference type="EMBL" id="MBQ0932996.1"/>
    </source>
</evidence>
<organism evidence="2 3">
    <name type="scientific">Ideonella alba</name>
    <dbReference type="NCBI Taxonomy" id="2824118"/>
    <lineage>
        <taxon>Bacteria</taxon>
        <taxon>Pseudomonadati</taxon>
        <taxon>Pseudomonadota</taxon>
        <taxon>Betaproteobacteria</taxon>
        <taxon>Burkholderiales</taxon>
        <taxon>Sphaerotilaceae</taxon>
        <taxon>Ideonella</taxon>
    </lineage>
</organism>
<dbReference type="GO" id="GO:0016788">
    <property type="term" value="F:hydrolase activity, acting on ester bonds"/>
    <property type="evidence" value="ECO:0007669"/>
    <property type="project" value="UniProtKB-ARBA"/>
</dbReference>
<dbReference type="InterPro" id="IPR013830">
    <property type="entry name" value="SGNH_hydro"/>
</dbReference>
<proteinExistence type="predicted"/>